<gene>
    <name evidence="4" type="ORF">J5N97_020735</name>
</gene>
<evidence type="ECO:0000259" key="3">
    <source>
        <dbReference type="Pfam" id="PF05922"/>
    </source>
</evidence>
<reference evidence="4" key="1">
    <citation type="submission" date="2021-03" db="EMBL/GenBank/DDBJ databases">
        <authorList>
            <person name="Li Z."/>
            <person name="Yang C."/>
        </authorList>
    </citation>
    <scope>NUCLEOTIDE SEQUENCE</scope>
    <source>
        <strain evidence="4">Dzin_1.0</strain>
        <tissue evidence="4">Leaf</tissue>
    </source>
</reference>
<protein>
    <recommendedName>
        <fullName evidence="3">Inhibitor I9 domain-containing protein</fullName>
    </recommendedName>
</protein>
<evidence type="ECO:0000256" key="2">
    <source>
        <dbReference type="ARBA" id="ARBA00022729"/>
    </source>
</evidence>
<dbReference type="PANTHER" id="PTHR10795">
    <property type="entry name" value="PROPROTEIN CONVERTASE SUBTILISIN/KEXIN"/>
    <property type="match status" value="1"/>
</dbReference>
<organism evidence="4 5">
    <name type="scientific">Dioscorea zingiberensis</name>
    <dbReference type="NCBI Taxonomy" id="325984"/>
    <lineage>
        <taxon>Eukaryota</taxon>
        <taxon>Viridiplantae</taxon>
        <taxon>Streptophyta</taxon>
        <taxon>Embryophyta</taxon>
        <taxon>Tracheophyta</taxon>
        <taxon>Spermatophyta</taxon>
        <taxon>Magnoliopsida</taxon>
        <taxon>Liliopsida</taxon>
        <taxon>Dioscoreales</taxon>
        <taxon>Dioscoreaceae</taxon>
        <taxon>Dioscorea</taxon>
    </lineage>
</organism>
<dbReference type="SUPFAM" id="SSF54897">
    <property type="entry name" value="Protease propeptides/inhibitors"/>
    <property type="match status" value="1"/>
</dbReference>
<dbReference type="AlphaFoldDB" id="A0A9D5CGD5"/>
<sequence length="194" mass="21705">MAADRSTYIVHMEGSAMPKAFTDYKQWYSASLKSLATDPISVNPAAAFSESTPSNLLYVYENVMHGFTAALSDNELQVLKKMPGVLGVHRDRQVTMDTTHTYEFLDLNPAIGSPAASQLWRGCDHRRYRHRDAAEHQSFNDRGMTEIPKRWKGICEVGQDFNTSMCNRKLIGARYFNKGVIAANPGVNISRITA</sequence>
<accession>A0A9D5CGD5</accession>
<dbReference type="Gene3D" id="3.40.50.200">
    <property type="entry name" value="Peptidase S8/S53 domain"/>
    <property type="match status" value="1"/>
</dbReference>
<comment type="caution">
    <text evidence="4">The sequence shown here is derived from an EMBL/GenBank/DDBJ whole genome shotgun (WGS) entry which is preliminary data.</text>
</comment>
<evidence type="ECO:0000313" key="4">
    <source>
        <dbReference type="EMBL" id="KAJ0972776.1"/>
    </source>
</evidence>
<keyword evidence="2" id="KW-0732">Signal</keyword>
<dbReference type="InterPro" id="IPR036852">
    <property type="entry name" value="Peptidase_S8/S53_dom_sf"/>
</dbReference>
<dbReference type="GO" id="GO:0006508">
    <property type="term" value="P:proteolysis"/>
    <property type="evidence" value="ECO:0007669"/>
    <property type="project" value="InterPro"/>
</dbReference>
<evidence type="ECO:0000256" key="1">
    <source>
        <dbReference type="ARBA" id="ARBA00011073"/>
    </source>
</evidence>
<dbReference type="Gene3D" id="3.30.70.80">
    <property type="entry name" value="Peptidase S8 propeptide/proteinase inhibitor I9"/>
    <property type="match status" value="1"/>
</dbReference>
<dbReference type="Pfam" id="PF05922">
    <property type="entry name" value="Inhibitor_I9"/>
    <property type="match status" value="1"/>
</dbReference>
<dbReference type="InterPro" id="IPR045051">
    <property type="entry name" value="SBT"/>
</dbReference>
<dbReference type="FunFam" id="3.30.70.80:FF:000003">
    <property type="entry name" value="Subtilisin-like protease SBT1.9"/>
    <property type="match status" value="1"/>
</dbReference>
<dbReference type="GO" id="GO:0004252">
    <property type="term" value="F:serine-type endopeptidase activity"/>
    <property type="evidence" value="ECO:0007669"/>
    <property type="project" value="InterPro"/>
</dbReference>
<dbReference type="InterPro" id="IPR010259">
    <property type="entry name" value="S8pro/Inhibitor_I9"/>
</dbReference>
<dbReference type="OrthoDB" id="206201at2759"/>
<proteinExistence type="inferred from homology"/>
<dbReference type="Proteomes" id="UP001085076">
    <property type="component" value="Miscellaneous, Linkage group lg05"/>
</dbReference>
<name>A0A9D5CGD5_9LILI</name>
<reference evidence="4" key="2">
    <citation type="journal article" date="2022" name="Hortic Res">
        <title>The genome of Dioscorea zingiberensis sheds light on the biosynthesis, origin and evolution of the medicinally important diosgenin saponins.</title>
        <authorList>
            <person name="Li Y."/>
            <person name="Tan C."/>
            <person name="Li Z."/>
            <person name="Guo J."/>
            <person name="Li S."/>
            <person name="Chen X."/>
            <person name="Wang C."/>
            <person name="Dai X."/>
            <person name="Yang H."/>
            <person name="Song W."/>
            <person name="Hou L."/>
            <person name="Xu J."/>
            <person name="Tong Z."/>
            <person name="Xu A."/>
            <person name="Yuan X."/>
            <person name="Wang W."/>
            <person name="Yang Q."/>
            <person name="Chen L."/>
            <person name="Sun Z."/>
            <person name="Wang K."/>
            <person name="Pan B."/>
            <person name="Chen J."/>
            <person name="Bao Y."/>
            <person name="Liu F."/>
            <person name="Qi X."/>
            <person name="Gang D.R."/>
            <person name="Wen J."/>
            <person name="Li J."/>
        </authorList>
    </citation>
    <scope>NUCLEOTIDE SEQUENCE</scope>
    <source>
        <strain evidence="4">Dzin_1.0</strain>
    </source>
</reference>
<comment type="similarity">
    <text evidence="1">Belongs to the peptidase S8 family.</text>
</comment>
<keyword evidence="5" id="KW-1185">Reference proteome</keyword>
<evidence type="ECO:0000313" key="5">
    <source>
        <dbReference type="Proteomes" id="UP001085076"/>
    </source>
</evidence>
<dbReference type="EMBL" id="JAGGNH010000005">
    <property type="protein sequence ID" value="KAJ0972776.1"/>
    <property type="molecule type" value="Genomic_DNA"/>
</dbReference>
<dbReference type="InterPro" id="IPR037045">
    <property type="entry name" value="S8pro/Inhibitor_I9_sf"/>
</dbReference>
<feature type="domain" description="Inhibitor I9" evidence="3">
    <location>
        <begin position="7"/>
        <end position="96"/>
    </location>
</feature>